<evidence type="ECO:0000313" key="4">
    <source>
        <dbReference type="Proteomes" id="UP000694005"/>
    </source>
</evidence>
<feature type="compositionally biased region" description="Basic and acidic residues" evidence="1">
    <location>
        <begin position="228"/>
        <end position="243"/>
    </location>
</feature>
<feature type="region of interest" description="Disordered" evidence="1">
    <location>
        <begin position="284"/>
        <end position="316"/>
    </location>
</feature>
<dbReference type="InterPro" id="IPR040256">
    <property type="entry name" value="At4g02000-like"/>
</dbReference>
<dbReference type="Proteomes" id="UP000694005">
    <property type="component" value="Chromosome A02"/>
</dbReference>
<protein>
    <recommendedName>
        <fullName evidence="2">DUF4283 domain-containing protein</fullName>
    </recommendedName>
</protein>
<dbReference type="InterPro" id="IPR025558">
    <property type="entry name" value="DUF4283"/>
</dbReference>
<gene>
    <name evidence="3" type="ORF">BRAPAZ1V2_A02P40250.2</name>
</gene>
<sequence length="332" mass="38070">MTQGQLVGKGGDMVNGEMARKRLKISVPHFDNSDLIKSYDMTLVGRCMNPEAQKVDSLLVMLPKFWKVEERVTGADLGMGKFQFHFEREEDIKAVLEMQPYHFDYWMLSLARWQPRMSKNFPSEIPFWIKVEGVPLELWSTETFQSIGDAIGVTTDVDLDFGKMRVVLDSAKELCFETEVDFKGGEFYEDEEVLVMLKYDKLFGFCKRCFNLCHDEDHCPLNPRSPSKKKETKEVEERKEERARSYRGVVINGDGGKQETSKDHREYYGKGKGKMYEEPEAKWVKVPERGSKRSSSYRANAGGRRKGQGRVTPVGNNHDIQCKMIVTGTTGV</sequence>
<name>A0A8D9M1S0_BRACM</name>
<dbReference type="AlphaFoldDB" id="A0A8D9M1S0"/>
<evidence type="ECO:0000313" key="3">
    <source>
        <dbReference type="EMBL" id="CAG7895073.1"/>
    </source>
</evidence>
<feature type="domain" description="DUF4283" evidence="2">
    <location>
        <begin position="41"/>
        <end position="117"/>
    </location>
</feature>
<dbReference type="Pfam" id="PF14111">
    <property type="entry name" value="DUF4283"/>
    <property type="match status" value="1"/>
</dbReference>
<dbReference type="PANTHER" id="PTHR31286:SF54">
    <property type="entry name" value="DUF4283 DOMAIN-CONTAINING PROTEIN"/>
    <property type="match status" value="1"/>
</dbReference>
<evidence type="ECO:0000256" key="1">
    <source>
        <dbReference type="SAM" id="MobiDB-lite"/>
    </source>
</evidence>
<dbReference type="EMBL" id="LS974618">
    <property type="protein sequence ID" value="CAG7895073.1"/>
    <property type="molecule type" value="Genomic_DNA"/>
</dbReference>
<feature type="region of interest" description="Disordered" evidence="1">
    <location>
        <begin position="221"/>
        <end position="243"/>
    </location>
</feature>
<evidence type="ECO:0000259" key="2">
    <source>
        <dbReference type="Pfam" id="PF14111"/>
    </source>
</evidence>
<proteinExistence type="predicted"/>
<dbReference type="Gramene" id="A02p40250.2_BraZ1">
    <property type="protein sequence ID" value="A02p40250.2_BraZ1.CDS.1"/>
    <property type="gene ID" value="A02g40250.2_BraZ1"/>
</dbReference>
<accession>A0A8D9M1S0</accession>
<reference evidence="3 4" key="1">
    <citation type="submission" date="2021-07" db="EMBL/GenBank/DDBJ databases">
        <authorList>
            <consortium name="Genoscope - CEA"/>
            <person name="William W."/>
        </authorList>
    </citation>
    <scope>NUCLEOTIDE SEQUENCE [LARGE SCALE GENOMIC DNA]</scope>
</reference>
<organism evidence="3 4">
    <name type="scientific">Brassica campestris</name>
    <name type="common">Field mustard</name>
    <dbReference type="NCBI Taxonomy" id="3711"/>
    <lineage>
        <taxon>Eukaryota</taxon>
        <taxon>Viridiplantae</taxon>
        <taxon>Streptophyta</taxon>
        <taxon>Embryophyta</taxon>
        <taxon>Tracheophyta</taxon>
        <taxon>Spermatophyta</taxon>
        <taxon>Magnoliopsida</taxon>
        <taxon>eudicotyledons</taxon>
        <taxon>Gunneridae</taxon>
        <taxon>Pentapetalae</taxon>
        <taxon>rosids</taxon>
        <taxon>malvids</taxon>
        <taxon>Brassicales</taxon>
        <taxon>Brassicaceae</taxon>
        <taxon>Brassiceae</taxon>
        <taxon>Brassica</taxon>
    </lineage>
</organism>
<dbReference type="PANTHER" id="PTHR31286">
    <property type="entry name" value="GLYCINE-RICH CELL WALL STRUCTURAL PROTEIN 1.8-LIKE"/>
    <property type="match status" value="1"/>
</dbReference>